<proteinExistence type="predicted"/>
<dbReference type="RefSeq" id="WP_045669449.1">
    <property type="nucleotide sequence ID" value="NZ_CP011058.1"/>
</dbReference>
<accession>A0A0D5NGH0</accession>
<reference evidence="3" key="2">
    <citation type="submission" date="2015-03" db="EMBL/GenBank/DDBJ databases">
        <title>Genome sequence of Paenibacillus beijingensis strain DSM 24997T.</title>
        <authorList>
            <person name="Kwak Y."/>
            <person name="Shin J.-H."/>
        </authorList>
    </citation>
    <scope>NUCLEOTIDE SEQUENCE [LARGE SCALE GENOMIC DNA]</scope>
    <source>
        <strain evidence="3">DSM 24997</strain>
    </source>
</reference>
<sequence>MDLSELFWNAHLDTLKQGWELSGGQYVCLVCGEAFEDGAVYPHGERLYEARKAVQLHQADRHGSMLHYLLGLDKKATGLTDLQRDLLRSFAAGETDAEIVRRAGSGSASTIRNHRFALKEKAKQAKLFLAIMELMDEGASAGPKFVPVHRTATQVDERYAITEDEYAALLAKYMPDGPEGPLTGFPRKEKRKVALLRHISTFFEQGRTYKEKEVNEVLKRFLADDYVTLRRYLIEYGYLDRKDDGSAYWVKL</sequence>
<dbReference type="InterPro" id="IPR018656">
    <property type="entry name" value="DUF2087"/>
</dbReference>
<dbReference type="KEGG" id="pbj:VN24_04555"/>
<evidence type="ECO:0000313" key="3">
    <source>
        <dbReference type="Proteomes" id="UP000032633"/>
    </source>
</evidence>
<protein>
    <submittedName>
        <fullName evidence="2">Transcriptional regulator</fullName>
    </submittedName>
</protein>
<dbReference type="AlphaFoldDB" id="A0A0D5NGH0"/>
<organism evidence="2 3">
    <name type="scientific">Paenibacillus beijingensis</name>
    <dbReference type="NCBI Taxonomy" id="1126833"/>
    <lineage>
        <taxon>Bacteria</taxon>
        <taxon>Bacillati</taxon>
        <taxon>Bacillota</taxon>
        <taxon>Bacilli</taxon>
        <taxon>Bacillales</taxon>
        <taxon>Paenibacillaceae</taxon>
        <taxon>Paenibacillus</taxon>
    </lineage>
</organism>
<dbReference type="HOGENOM" id="CLU_096125_0_0_9"/>
<dbReference type="STRING" id="1126833.VN24_04555"/>
<dbReference type="OrthoDB" id="9789954at2"/>
<feature type="domain" description="DUF2087" evidence="1">
    <location>
        <begin position="182"/>
        <end position="250"/>
    </location>
</feature>
<evidence type="ECO:0000313" key="2">
    <source>
        <dbReference type="EMBL" id="AJY74013.1"/>
    </source>
</evidence>
<dbReference type="Pfam" id="PF09860">
    <property type="entry name" value="DUF2087"/>
    <property type="match status" value="1"/>
</dbReference>
<dbReference type="EMBL" id="CP011058">
    <property type="protein sequence ID" value="AJY74013.1"/>
    <property type="molecule type" value="Genomic_DNA"/>
</dbReference>
<name>A0A0D5NGH0_9BACL</name>
<dbReference type="PATRIC" id="fig|1126833.4.peg.1004"/>
<evidence type="ECO:0000259" key="1">
    <source>
        <dbReference type="Pfam" id="PF09860"/>
    </source>
</evidence>
<keyword evidence="3" id="KW-1185">Reference proteome</keyword>
<reference evidence="2 3" key="1">
    <citation type="journal article" date="2015" name="J. Biotechnol.">
        <title>Complete genome sequence of Paenibacillus beijingensis 7188(T) (=DSM 24997(T)), a novel rhizobacterium from jujube garden soil.</title>
        <authorList>
            <person name="Kwak Y."/>
            <person name="Shin J.H."/>
        </authorList>
    </citation>
    <scope>NUCLEOTIDE SEQUENCE [LARGE SCALE GENOMIC DNA]</scope>
    <source>
        <strain evidence="2 3">DSM 24997</strain>
    </source>
</reference>
<gene>
    <name evidence="2" type="ORF">VN24_04555</name>
</gene>
<dbReference type="Proteomes" id="UP000032633">
    <property type="component" value="Chromosome"/>
</dbReference>